<name>A0ABW2HMY0_9ACTN</name>
<accession>A0ABW2HMY0</accession>
<evidence type="ECO:0000256" key="1">
    <source>
        <dbReference type="SAM" id="MobiDB-lite"/>
    </source>
</evidence>
<keyword evidence="2" id="KW-0472">Membrane</keyword>
<evidence type="ECO:0000313" key="4">
    <source>
        <dbReference type="Proteomes" id="UP001596548"/>
    </source>
</evidence>
<keyword evidence="4" id="KW-1185">Reference proteome</keyword>
<dbReference type="Proteomes" id="UP001596548">
    <property type="component" value="Unassembled WGS sequence"/>
</dbReference>
<sequence>MHRSQHPAGRDPAHRRGQHGDPVTIPPQAPLSGLAAALVVGALAGWYPALRAARMSPVEALRTL</sequence>
<gene>
    <name evidence="3" type="ORF">ACFQS1_10690</name>
</gene>
<organism evidence="3 4">
    <name type="scientific">Paractinoplanes rhizophilus</name>
    <dbReference type="NCBI Taxonomy" id="1416877"/>
    <lineage>
        <taxon>Bacteria</taxon>
        <taxon>Bacillati</taxon>
        <taxon>Actinomycetota</taxon>
        <taxon>Actinomycetes</taxon>
        <taxon>Micromonosporales</taxon>
        <taxon>Micromonosporaceae</taxon>
        <taxon>Paractinoplanes</taxon>
    </lineage>
</organism>
<evidence type="ECO:0000313" key="3">
    <source>
        <dbReference type="EMBL" id="MFC7274447.1"/>
    </source>
</evidence>
<dbReference type="EMBL" id="JBHTBJ010000006">
    <property type="protein sequence ID" value="MFC7274447.1"/>
    <property type="molecule type" value="Genomic_DNA"/>
</dbReference>
<evidence type="ECO:0008006" key="5">
    <source>
        <dbReference type="Google" id="ProtNLM"/>
    </source>
</evidence>
<keyword evidence="2" id="KW-1133">Transmembrane helix</keyword>
<dbReference type="RefSeq" id="WP_378966420.1">
    <property type="nucleotide sequence ID" value="NZ_JBHTBJ010000006.1"/>
</dbReference>
<reference evidence="4" key="1">
    <citation type="journal article" date="2019" name="Int. J. Syst. Evol. Microbiol.">
        <title>The Global Catalogue of Microorganisms (GCM) 10K type strain sequencing project: providing services to taxonomists for standard genome sequencing and annotation.</title>
        <authorList>
            <consortium name="The Broad Institute Genomics Platform"/>
            <consortium name="The Broad Institute Genome Sequencing Center for Infectious Disease"/>
            <person name="Wu L."/>
            <person name="Ma J."/>
        </authorList>
    </citation>
    <scope>NUCLEOTIDE SEQUENCE [LARGE SCALE GENOMIC DNA]</scope>
    <source>
        <strain evidence="4">XZYJT-10</strain>
    </source>
</reference>
<proteinExistence type="predicted"/>
<feature type="transmembrane region" description="Helical" evidence="2">
    <location>
        <begin position="29"/>
        <end position="47"/>
    </location>
</feature>
<protein>
    <recommendedName>
        <fullName evidence="5">ABC transporter permease</fullName>
    </recommendedName>
</protein>
<comment type="caution">
    <text evidence="3">The sequence shown here is derived from an EMBL/GenBank/DDBJ whole genome shotgun (WGS) entry which is preliminary data.</text>
</comment>
<evidence type="ECO:0000256" key="2">
    <source>
        <dbReference type="SAM" id="Phobius"/>
    </source>
</evidence>
<feature type="region of interest" description="Disordered" evidence="1">
    <location>
        <begin position="1"/>
        <end position="28"/>
    </location>
</feature>
<keyword evidence="2" id="KW-0812">Transmembrane</keyword>